<gene>
    <name evidence="2" type="ORF">HZF10_01655</name>
</gene>
<feature type="transmembrane region" description="Helical" evidence="1">
    <location>
        <begin position="164"/>
        <end position="186"/>
    </location>
</feature>
<accession>A0A7Y8XZA0</accession>
<name>A0A7Y8XZA0_9FLAO</name>
<keyword evidence="1" id="KW-0472">Membrane</keyword>
<feature type="transmembrane region" description="Helical" evidence="1">
    <location>
        <begin position="207"/>
        <end position="238"/>
    </location>
</feature>
<reference evidence="2 3" key="1">
    <citation type="submission" date="2020-07" db="EMBL/GenBank/DDBJ databases">
        <authorList>
            <person name="Sun Q."/>
        </authorList>
    </citation>
    <scope>NUCLEOTIDE SEQUENCE [LARGE SCALE GENOMIC DNA]</scope>
    <source>
        <strain evidence="2 3">MAH-1</strain>
    </source>
</reference>
<comment type="caution">
    <text evidence="2">The sequence shown here is derived from an EMBL/GenBank/DDBJ whole genome shotgun (WGS) entry which is preliminary data.</text>
</comment>
<organism evidence="2 3">
    <name type="scientific">Flavobacterium agri</name>
    <dbReference type="NCBI Taxonomy" id="2743471"/>
    <lineage>
        <taxon>Bacteria</taxon>
        <taxon>Pseudomonadati</taxon>
        <taxon>Bacteroidota</taxon>
        <taxon>Flavobacteriia</taxon>
        <taxon>Flavobacteriales</taxon>
        <taxon>Flavobacteriaceae</taxon>
        <taxon>Flavobacterium</taxon>
    </lineage>
</organism>
<dbReference type="RefSeq" id="WP_176004430.1">
    <property type="nucleotide sequence ID" value="NZ_JABWMI010000002.1"/>
</dbReference>
<dbReference type="Proteomes" id="UP000535020">
    <property type="component" value="Unassembled WGS sequence"/>
</dbReference>
<evidence type="ECO:0000313" key="3">
    <source>
        <dbReference type="Proteomes" id="UP000535020"/>
    </source>
</evidence>
<feature type="transmembrane region" description="Helical" evidence="1">
    <location>
        <begin position="134"/>
        <end position="152"/>
    </location>
</feature>
<keyword evidence="1" id="KW-1133">Transmembrane helix</keyword>
<evidence type="ECO:0000256" key="1">
    <source>
        <dbReference type="SAM" id="Phobius"/>
    </source>
</evidence>
<sequence>MKSTEQKIEEIKANGYDLDFGAVFNDAFETYKKSALMTGLATLVFGIVLTALGIGVMVAMGGVMAYADFMTGMQTNGMSATATIVYCLAMCVIAGITNPFSAGIIKMANQADRDEDLSVGDAFQCYKQPYFTPLFVEALLVSAFSVGVTTLLQRAFPMDSWVSVVSMLISALISFSTMMAVPLIIFGNQKPVEAIRGSFIIVFKKPFLLLALVIVAYFLACVGIIAFCIGVLFTIPFITSMYYTIYKHSVGIDDKSEIDEIGSSEYL</sequence>
<proteinExistence type="predicted"/>
<keyword evidence="1" id="KW-0812">Transmembrane</keyword>
<feature type="transmembrane region" description="Helical" evidence="1">
    <location>
        <begin position="78"/>
        <end position="97"/>
    </location>
</feature>
<keyword evidence="3" id="KW-1185">Reference proteome</keyword>
<dbReference type="AlphaFoldDB" id="A0A7Y8XZA0"/>
<evidence type="ECO:0008006" key="4">
    <source>
        <dbReference type="Google" id="ProtNLM"/>
    </source>
</evidence>
<feature type="transmembrane region" description="Helical" evidence="1">
    <location>
        <begin position="40"/>
        <end position="66"/>
    </location>
</feature>
<protein>
    <recommendedName>
        <fullName evidence="4">Beta-carotene 15,15'-monooxygenase</fullName>
    </recommendedName>
</protein>
<evidence type="ECO:0000313" key="2">
    <source>
        <dbReference type="EMBL" id="NYA69608.1"/>
    </source>
</evidence>
<dbReference type="EMBL" id="JACBJI010000001">
    <property type="protein sequence ID" value="NYA69608.1"/>
    <property type="molecule type" value="Genomic_DNA"/>
</dbReference>